<evidence type="ECO:0000256" key="2">
    <source>
        <dbReference type="ARBA" id="ARBA00022723"/>
    </source>
</evidence>
<evidence type="ECO:0000256" key="7">
    <source>
        <dbReference type="RuleBase" id="RU366006"/>
    </source>
</evidence>
<organism evidence="9 10">
    <name type="scientific">Saccharopolyspora gloriosae</name>
    <dbReference type="NCBI Taxonomy" id="455344"/>
    <lineage>
        <taxon>Bacteria</taxon>
        <taxon>Bacillati</taxon>
        <taxon>Actinomycetota</taxon>
        <taxon>Actinomycetes</taxon>
        <taxon>Pseudonocardiales</taxon>
        <taxon>Pseudonocardiaceae</taxon>
        <taxon>Saccharopolyspora</taxon>
    </lineage>
</organism>
<name>A0A840NGT5_9PSEU</name>
<dbReference type="SFLD" id="SFLDS00001">
    <property type="entry name" value="Enolase"/>
    <property type="match status" value="1"/>
</dbReference>
<dbReference type="GO" id="GO:0016855">
    <property type="term" value="F:racemase and epimerase activity, acting on amino acids and derivatives"/>
    <property type="evidence" value="ECO:0007669"/>
    <property type="project" value="UniProtKB-UniRule"/>
</dbReference>
<feature type="active site" description="Proton acceptor; specific for (S)-substrate epimerization" evidence="5">
    <location>
        <position position="254"/>
    </location>
</feature>
<dbReference type="SMART" id="SM00922">
    <property type="entry name" value="MR_MLE"/>
    <property type="match status" value="1"/>
</dbReference>
<dbReference type="SUPFAM" id="SSF51604">
    <property type="entry name" value="Enolase C-terminal domain-like"/>
    <property type="match status" value="1"/>
</dbReference>
<dbReference type="GO" id="GO:0046872">
    <property type="term" value="F:metal ion binding"/>
    <property type="evidence" value="ECO:0007669"/>
    <property type="project" value="UniProtKB-KW"/>
</dbReference>
<dbReference type="InterPro" id="IPR018110">
    <property type="entry name" value="Mandel_Rmase/mucon_lact_enz_CS"/>
</dbReference>
<reference evidence="9 10" key="1">
    <citation type="submission" date="2020-08" db="EMBL/GenBank/DDBJ databases">
        <title>Sequencing the genomes of 1000 actinobacteria strains.</title>
        <authorList>
            <person name="Klenk H.-P."/>
        </authorList>
    </citation>
    <scope>NUCLEOTIDE SEQUENCE [LARGE SCALE GENOMIC DNA]</scope>
    <source>
        <strain evidence="9 10">DSM 45582</strain>
    </source>
</reference>
<comment type="cofactor">
    <cofactor evidence="6 7">
        <name>Mg(2+)</name>
        <dbReference type="ChEBI" id="CHEBI:18420"/>
    </cofactor>
    <text evidence="6 7">Binds 1 Mg(2+) ion per subunit.</text>
</comment>
<dbReference type="PANTHER" id="PTHR48073">
    <property type="entry name" value="O-SUCCINYLBENZOATE SYNTHASE-RELATED"/>
    <property type="match status" value="1"/>
</dbReference>
<dbReference type="PROSITE" id="PS00909">
    <property type="entry name" value="MR_MLE_2"/>
    <property type="match status" value="1"/>
</dbReference>
<sequence length="342" mass="36244">MKLTWHTGTLRLREPFRISRSVMHERDAVWIDVSHDGHIGHGEAVTSVYYDLDVPRIVTQLEALRPVIDSSDDPGALLIEARRWVVLDPGLRCAVEAAVHDLAAKCRGITVRELVGAPEFESARTACTIGIVDVAQAVRTATDLVAKGFGVLKVKLGDGTDDAARVAAIRAAAPDARLLLDPNGAWEPGQALRILETLEPHGISAVEQPIRPGTPADLGWVAQRSPIPVIADEDAHTIDDVRELGSSVHGVNVKLAKCGGIQAAVEIIETARSAGVDVMLGCLVASSLGIAPAVHLAGFARWTDLDGHLLLADDPWDGIGGIDGTLRLSGRPGLGVRPRSAT</sequence>
<dbReference type="AlphaFoldDB" id="A0A840NGT5"/>
<dbReference type="InterPro" id="IPR013341">
    <property type="entry name" value="Mandelate_racemase_N_dom"/>
</dbReference>
<evidence type="ECO:0000256" key="3">
    <source>
        <dbReference type="ARBA" id="ARBA00022842"/>
    </source>
</evidence>
<dbReference type="GO" id="GO:0009063">
    <property type="term" value="P:amino acid catabolic process"/>
    <property type="evidence" value="ECO:0007669"/>
    <property type="project" value="InterPro"/>
</dbReference>
<comment type="caution">
    <text evidence="9">The sequence shown here is derived from an EMBL/GenBank/DDBJ whole genome shotgun (WGS) entry which is preliminary data.</text>
</comment>
<dbReference type="InterPro" id="IPR034603">
    <property type="entry name" value="Dipeptide_epimerase"/>
</dbReference>
<dbReference type="InterPro" id="IPR029017">
    <property type="entry name" value="Enolase-like_N"/>
</dbReference>
<feature type="binding site" evidence="6">
    <location>
        <position position="232"/>
    </location>
    <ligand>
        <name>Mg(2+)</name>
        <dbReference type="ChEBI" id="CHEBI:18420"/>
    </ligand>
</feature>
<evidence type="ECO:0000256" key="6">
    <source>
        <dbReference type="PIRSR" id="PIRSR634603-3"/>
    </source>
</evidence>
<dbReference type="EMBL" id="JACHIV010000001">
    <property type="protein sequence ID" value="MBB5071646.1"/>
    <property type="molecule type" value="Genomic_DNA"/>
</dbReference>
<dbReference type="SUPFAM" id="SSF54826">
    <property type="entry name" value="Enolase N-terminal domain-like"/>
    <property type="match status" value="1"/>
</dbReference>
<feature type="domain" description="Mandelate racemase/muconate lactonizing enzyme C-terminal" evidence="8">
    <location>
        <begin position="134"/>
        <end position="228"/>
    </location>
</feature>
<dbReference type="InterPro" id="IPR029065">
    <property type="entry name" value="Enolase_C-like"/>
</dbReference>
<evidence type="ECO:0000313" key="10">
    <source>
        <dbReference type="Proteomes" id="UP000580474"/>
    </source>
</evidence>
<evidence type="ECO:0000313" key="9">
    <source>
        <dbReference type="EMBL" id="MBB5071646.1"/>
    </source>
</evidence>
<feature type="active site" description="Proton acceptor; specific for (R)-substrate epimerization" evidence="5">
    <location>
        <position position="155"/>
    </location>
</feature>
<evidence type="ECO:0000256" key="5">
    <source>
        <dbReference type="PIRSR" id="PIRSR634603-1"/>
    </source>
</evidence>
<evidence type="ECO:0000256" key="1">
    <source>
        <dbReference type="ARBA" id="ARBA00008031"/>
    </source>
</evidence>
<proteinExistence type="inferred from homology"/>
<feature type="binding site" evidence="6">
    <location>
        <position position="207"/>
    </location>
    <ligand>
        <name>Mg(2+)</name>
        <dbReference type="ChEBI" id="CHEBI:18420"/>
    </ligand>
</feature>
<dbReference type="Pfam" id="PF02746">
    <property type="entry name" value="MR_MLE_N"/>
    <property type="match status" value="1"/>
</dbReference>
<evidence type="ECO:0000256" key="4">
    <source>
        <dbReference type="ARBA" id="ARBA00023235"/>
    </source>
</evidence>
<dbReference type="InterPro" id="IPR013342">
    <property type="entry name" value="Mandelate_racemase_C"/>
</dbReference>
<keyword evidence="4 7" id="KW-0413">Isomerase</keyword>
<feature type="binding site" evidence="6">
    <location>
        <position position="181"/>
    </location>
    <ligand>
        <name>Mg(2+)</name>
        <dbReference type="ChEBI" id="CHEBI:18420"/>
    </ligand>
</feature>
<keyword evidence="10" id="KW-1185">Reference proteome</keyword>
<keyword evidence="2 6" id="KW-0479">Metal-binding</keyword>
<comment type="similarity">
    <text evidence="1 7">Belongs to the mandelate racemase/muconate lactonizing enzyme family.</text>
</comment>
<accession>A0A840NGT5</accession>
<dbReference type="EC" id="5.1.1.-" evidence="7"/>
<protein>
    <recommendedName>
        <fullName evidence="7">Dipeptide epimerase</fullName>
        <ecNumber evidence="7">5.1.1.-</ecNumber>
    </recommendedName>
</protein>
<dbReference type="Gene3D" id="3.30.390.10">
    <property type="entry name" value="Enolase-like, N-terminal domain"/>
    <property type="match status" value="1"/>
</dbReference>
<dbReference type="CDD" id="cd03319">
    <property type="entry name" value="L-Ala-DL-Glu_epimerase"/>
    <property type="match status" value="1"/>
</dbReference>
<keyword evidence="3 6" id="KW-0460">Magnesium</keyword>
<dbReference type="InterPro" id="IPR036849">
    <property type="entry name" value="Enolase-like_C_sf"/>
</dbReference>
<dbReference type="PANTHER" id="PTHR48073:SF2">
    <property type="entry name" value="O-SUCCINYLBENZOATE SYNTHASE"/>
    <property type="match status" value="1"/>
</dbReference>
<gene>
    <name evidence="9" type="ORF">BJ969_004734</name>
</gene>
<dbReference type="RefSeq" id="WP_343071564.1">
    <property type="nucleotide sequence ID" value="NZ_JACHIV010000001.1"/>
</dbReference>
<dbReference type="SFLD" id="SFLDG00180">
    <property type="entry name" value="muconate_cycloisomerase"/>
    <property type="match status" value="1"/>
</dbReference>
<dbReference type="Gene3D" id="3.20.20.120">
    <property type="entry name" value="Enolase-like C-terminal domain"/>
    <property type="match status" value="1"/>
</dbReference>
<dbReference type="Proteomes" id="UP000580474">
    <property type="component" value="Unassembled WGS sequence"/>
</dbReference>
<evidence type="ECO:0000259" key="8">
    <source>
        <dbReference type="SMART" id="SM00922"/>
    </source>
</evidence>
<dbReference type="Pfam" id="PF13378">
    <property type="entry name" value="MR_MLE_C"/>
    <property type="match status" value="1"/>
</dbReference>